<protein>
    <submittedName>
        <fullName evidence="4">TetR family transcriptional regulator</fullName>
    </submittedName>
</protein>
<sequence length="249" mass="27179">MPSDAIAQPVTAELTGREARWERHNSERQKRILTSAVELIEERAAGAEVSVQQIADRAGLAKSVVYRQFSGRDDLDRRVRAFVLGQFAAALDASMSISVGTLDQILTRTISAVAEWITEHPRIHEFMGTGPTDYDDESIDAISSLKATIADSARTTITEVGRSVGIDSSPFDSLPFAVVTMVEGTLTHWVRSTDPKPSREEIVADLAKYTWYMFDGVARSSGLQIDPHVELSTLIAELVSSDGGTSRPD</sequence>
<keyword evidence="1 2" id="KW-0238">DNA-binding</keyword>
<evidence type="ECO:0000313" key="7">
    <source>
        <dbReference type="Proteomes" id="UP000502345"/>
    </source>
</evidence>
<feature type="domain" description="HTH tetR-type" evidence="3">
    <location>
        <begin position="26"/>
        <end position="87"/>
    </location>
</feature>
<dbReference type="PROSITE" id="PS50977">
    <property type="entry name" value="HTH_TETR_2"/>
    <property type="match status" value="1"/>
</dbReference>
<dbReference type="InterPro" id="IPR036271">
    <property type="entry name" value="Tet_transcr_reg_TetR-rel_C_sf"/>
</dbReference>
<name>A0A0E3VCK9_RHOER</name>
<dbReference type="GO" id="GO:0000976">
    <property type="term" value="F:transcription cis-regulatory region binding"/>
    <property type="evidence" value="ECO:0007669"/>
    <property type="project" value="TreeGrafter"/>
</dbReference>
<evidence type="ECO:0000313" key="5">
    <source>
        <dbReference type="EMBL" id="QIP41125.1"/>
    </source>
</evidence>
<gene>
    <name evidence="4" type="ORF">BS297_03325</name>
    <name evidence="5" type="ORF">G9444_3881</name>
</gene>
<evidence type="ECO:0000256" key="2">
    <source>
        <dbReference type="PROSITE-ProRule" id="PRU00335"/>
    </source>
</evidence>
<organism evidence="4 6">
    <name type="scientific">Rhodococcus erythropolis</name>
    <name type="common">Arthrobacter picolinophilus</name>
    <dbReference type="NCBI Taxonomy" id="1833"/>
    <lineage>
        <taxon>Bacteria</taxon>
        <taxon>Bacillati</taxon>
        <taxon>Actinomycetota</taxon>
        <taxon>Actinomycetes</taxon>
        <taxon>Mycobacteriales</taxon>
        <taxon>Nocardiaceae</taxon>
        <taxon>Rhodococcus</taxon>
        <taxon>Rhodococcus erythropolis group</taxon>
    </lineage>
</organism>
<dbReference type="SUPFAM" id="SSF48498">
    <property type="entry name" value="Tetracyclin repressor-like, C-terminal domain"/>
    <property type="match status" value="1"/>
</dbReference>
<dbReference type="RefSeq" id="WP_007731095.1">
    <property type="nucleotide sequence ID" value="NZ_CP011295.1"/>
</dbReference>
<dbReference type="Pfam" id="PF00440">
    <property type="entry name" value="TetR_N"/>
    <property type="match status" value="1"/>
</dbReference>
<dbReference type="InterPro" id="IPR001647">
    <property type="entry name" value="HTH_TetR"/>
</dbReference>
<reference evidence="5 7" key="2">
    <citation type="submission" date="2020-03" db="EMBL/GenBank/DDBJ databases">
        <title>Screen low temperature-resistant strains for efficient degradation of petroleum hydrocarbons under the low temperature.</title>
        <authorList>
            <person name="Wang Y."/>
            <person name="Chen J."/>
        </authorList>
    </citation>
    <scope>NUCLEOTIDE SEQUENCE [LARGE SCALE GENOMIC DNA]</scope>
    <source>
        <strain evidence="5 7">KB1</strain>
    </source>
</reference>
<dbReference type="Gene3D" id="1.10.357.10">
    <property type="entry name" value="Tetracycline Repressor, domain 2"/>
    <property type="match status" value="1"/>
</dbReference>
<dbReference type="AlphaFoldDB" id="A0A0E3VCK9"/>
<evidence type="ECO:0000256" key="1">
    <source>
        <dbReference type="ARBA" id="ARBA00023125"/>
    </source>
</evidence>
<dbReference type="InterPro" id="IPR050109">
    <property type="entry name" value="HTH-type_TetR-like_transc_reg"/>
</dbReference>
<dbReference type="EMBL" id="MRBO01000123">
    <property type="protein sequence ID" value="KAB2586806.1"/>
    <property type="molecule type" value="Genomic_DNA"/>
</dbReference>
<dbReference type="InterPro" id="IPR009057">
    <property type="entry name" value="Homeodomain-like_sf"/>
</dbReference>
<dbReference type="EMBL" id="CP050124">
    <property type="protein sequence ID" value="QIP41125.1"/>
    <property type="molecule type" value="Genomic_DNA"/>
</dbReference>
<accession>A0A0E3VCK9</accession>
<dbReference type="GO" id="GO:0003700">
    <property type="term" value="F:DNA-binding transcription factor activity"/>
    <property type="evidence" value="ECO:0007669"/>
    <property type="project" value="TreeGrafter"/>
</dbReference>
<dbReference type="PANTHER" id="PTHR30055:SF160">
    <property type="entry name" value="TRANSCRIPTIONAL REGULATORY PROTEIN (PROBABLY ASNC-FAMILY)-RELATED"/>
    <property type="match status" value="1"/>
</dbReference>
<dbReference type="Proteomes" id="UP000502345">
    <property type="component" value="Chromosome"/>
</dbReference>
<dbReference type="STRING" id="1833.XU06_17330"/>
<dbReference type="KEGG" id="reb:XU06_17330"/>
<dbReference type="PANTHER" id="PTHR30055">
    <property type="entry name" value="HTH-TYPE TRANSCRIPTIONAL REGULATOR RUTR"/>
    <property type="match status" value="1"/>
</dbReference>
<reference evidence="4 6" key="1">
    <citation type="journal article" date="2017" name="Poromechanics V (2013)">
        <title>Genomic Characterization of the Arsenic-Tolerant Actinobacterium, &lt;i&gt;Rhodococcus erythropolis&lt;/i&gt; S43.</title>
        <authorList>
            <person name="Retamal-Morales G."/>
            <person name="Mehnert M."/>
            <person name="Schwabe R."/>
            <person name="Tischler D."/>
            <person name="Schloemann M."/>
            <person name="Levican G.J."/>
        </authorList>
    </citation>
    <scope>NUCLEOTIDE SEQUENCE [LARGE SCALE GENOMIC DNA]</scope>
    <source>
        <strain evidence="4 6">S43</strain>
    </source>
</reference>
<dbReference type="OMA" id="TGHEARW"/>
<dbReference type="OrthoDB" id="4542604at2"/>
<dbReference type="SUPFAM" id="SSF46689">
    <property type="entry name" value="Homeodomain-like"/>
    <property type="match status" value="1"/>
</dbReference>
<feature type="DNA-binding region" description="H-T-H motif" evidence="2">
    <location>
        <begin position="50"/>
        <end position="69"/>
    </location>
</feature>
<dbReference type="Proteomes" id="UP000325576">
    <property type="component" value="Unassembled WGS sequence"/>
</dbReference>
<evidence type="ECO:0000313" key="4">
    <source>
        <dbReference type="EMBL" id="KAB2586806.1"/>
    </source>
</evidence>
<proteinExistence type="predicted"/>
<evidence type="ECO:0000313" key="6">
    <source>
        <dbReference type="Proteomes" id="UP000325576"/>
    </source>
</evidence>
<evidence type="ECO:0000259" key="3">
    <source>
        <dbReference type="PROSITE" id="PS50977"/>
    </source>
</evidence>